<evidence type="ECO:0008006" key="17">
    <source>
        <dbReference type="Google" id="ProtNLM"/>
    </source>
</evidence>
<dbReference type="InterPro" id="IPR047272">
    <property type="entry name" value="S49_SppA_C"/>
</dbReference>
<evidence type="ECO:0000256" key="3">
    <source>
        <dbReference type="ARBA" id="ARBA00022475"/>
    </source>
</evidence>
<evidence type="ECO:0000256" key="11">
    <source>
        <dbReference type="SAM" id="Phobius"/>
    </source>
</evidence>
<dbReference type="OrthoDB" id="45421at2759"/>
<comment type="similarity">
    <text evidence="2">Belongs to the peptidase S49 family.</text>
</comment>
<name>A0A1Z5K3E5_FISSO</name>
<comment type="caution">
    <text evidence="15">The sequence shown here is derived from an EMBL/GenBank/DDBJ whole genome shotgun (WGS) entry which is preliminary data.</text>
</comment>
<dbReference type="CDD" id="cd07023">
    <property type="entry name" value="S49_Sppa_N_C"/>
    <property type="match status" value="1"/>
</dbReference>
<sequence length="659" mass="71852">MKGLLLLVSPALLLSATEAFVTPNQRSYSSSSAVHPKLPISFSKESIFSSTTLSAVPTSLIATSESGSVALMNLLLETLIINGVPALFTILTIGAAAFFFAMARGKDKKSTERSSFGGKNPVYQLYDDLYGDQDQSTDKERKSPFQRLLGSRQPDPLPQNVGVPAEQYITLTNLNRVYDSYKYSMTAATQSKAAAAAAFRQTAFQNAWVKAVAEDSSMWRELQQAEAEFLEEGASFTSELHALQAQLTQNVVDEEVKAMMEDGDASSLYQLDPHVTVSNVTANATKVERKNPLKSKKVNSKILELQKSIQDLELDFIRDVVNIVGPKHAASVRTALMGNVATRGIGSLLQDLQDRPLNQLLSSKDHVRPNLFVARFPGDATASQVETLREEVTAIVNSARPGIDEALIVLQTGGGTVTGYGLAAAQLLRLKTAGLKLTIAVEQVAASGGYMMCCVADHIVASPFAVLGSIGVITDIPNVYERLKKEGIEFQTVTAGKFKRTLTPTKKVSKEDFEKTKADVEEILVLFRDFVAENRPQLDIEKVATGETWFGTAALERKLCDEIKAVDDTIADFVKKGYNVFEIEYTPPVETLFGRISPASAEKLNSTGGAGLLTKGVTWLVRTVVREVTKELGGSLNDVALQNRYMMRDDRADRIRSQD</sequence>
<evidence type="ECO:0000256" key="6">
    <source>
        <dbReference type="ARBA" id="ARBA00022801"/>
    </source>
</evidence>
<evidence type="ECO:0000256" key="9">
    <source>
        <dbReference type="ARBA" id="ARBA00023136"/>
    </source>
</evidence>
<feature type="transmembrane region" description="Helical" evidence="11">
    <location>
        <begin position="79"/>
        <end position="103"/>
    </location>
</feature>
<feature type="region of interest" description="Disordered" evidence="10">
    <location>
        <begin position="132"/>
        <end position="161"/>
    </location>
</feature>
<dbReference type="InterPro" id="IPR013703">
    <property type="entry name" value="Peptidase_S49_N_proteobac"/>
</dbReference>
<gene>
    <name evidence="15" type="ORF">FisN_7Hh071</name>
</gene>
<proteinExistence type="inferred from homology"/>
<evidence type="ECO:0000256" key="12">
    <source>
        <dbReference type="SAM" id="SignalP"/>
    </source>
</evidence>
<keyword evidence="5 11" id="KW-0812">Transmembrane</keyword>
<keyword evidence="9 11" id="KW-0472">Membrane</keyword>
<dbReference type="Gene3D" id="6.20.330.10">
    <property type="match status" value="1"/>
</dbReference>
<evidence type="ECO:0000256" key="4">
    <source>
        <dbReference type="ARBA" id="ARBA00022670"/>
    </source>
</evidence>
<evidence type="ECO:0000256" key="8">
    <source>
        <dbReference type="ARBA" id="ARBA00022989"/>
    </source>
</evidence>
<dbReference type="GO" id="GO:0005886">
    <property type="term" value="C:plasma membrane"/>
    <property type="evidence" value="ECO:0007669"/>
    <property type="project" value="UniProtKB-SubCell"/>
</dbReference>
<feature type="signal peptide" evidence="12">
    <location>
        <begin position="1"/>
        <end position="19"/>
    </location>
</feature>
<dbReference type="AlphaFoldDB" id="A0A1Z5K3E5"/>
<dbReference type="NCBIfam" id="NF008745">
    <property type="entry name" value="PRK11778.1"/>
    <property type="match status" value="1"/>
</dbReference>
<feature type="domain" description="Peptidase S49 N-terminal proteobacteria" evidence="14">
    <location>
        <begin position="363"/>
        <end position="427"/>
    </location>
</feature>
<accession>A0A1Z5K3E5</accession>
<feature type="chain" id="PRO_5013232861" description="Protease IV" evidence="12">
    <location>
        <begin position="20"/>
        <end position="659"/>
    </location>
</feature>
<dbReference type="PANTHER" id="PTHR42987">
    <property type="entry name" value="PEPTIDASE S49"/>
    <property type="match status" value="1"/>
</dbReference>
<keyword evidence="8 11" id="KW-1133">Transmembrane helix</keyword>
<evidence type="ECO:0000313" key="15">
    <source>
        <dbReference type="EMBL" id="GAX20760.1"/>
    </source>
</evidence>
<evidence type="ECO:0000256" key="7">
    <source>
        <dbReference type="ARBA" id="ARBA00022825"/>
    </source>
</evidence>
<dbReference type="PANTHER" id="PTHR42987:SF4">
    <property type="entry name" value="PROTEASE SOHB-RELATED"/>
    <property type="match status" value="1"/>
</dbReference>
<protein>
    <recommendedName>
        <fullName evidence="17">Protease IV</fullName>
    </recommendedName>
</protein>
<dbReference type="Pfam" id="PF01343">
    <property type="entry name" value="Peptidase_S49"/>
    <property type="match status" value="1"/>
</dbReference>
<dbReference type="Proteomes" id="UP000198406">
    <property type="component" value="Unassembled WGS sequence"/>
</dbReference>
<dbReference type="GO" id="GO:0004252">
    <property type="term" value="F:serine-type endopeptidase activity"/>
    <property type="evidence" value="ECO:0007669"/>
    <property type="project" value="InterPro"/>
</dbReference>
<dbReference type="GO" id="GO:0006508">
    <property type="term" value="P:proteolysis"/>
    <property type="evidence" value="ECO:0007669"/>
    <property type="project" value="UniProtKB-KW"/>
</dbReference>
<keyword evidence="3" id="KW-1003">Cell membrane</keyword>
<dbReference type="InterPro" id="IPR002142">
    <property type="entry name" value="Peptidase_S49"/>
</dbReference>
<evidence type="ECO:0000256" key="5">
    <source>
        <dbReference type="ARBA" id="ARBA00022692"/>
    </source>
</evidence>
<evidence type="ECO:0000259" key="14">
    <source>
        <dbReference type="Pfam" id="PF08496"/>
    </source>
</evidence>
<comment type="subcellular location">
    <subcellularLocation>
        <location evidence="1">Cell membrane</location>
    </subcellularLocation>
</comment>
<feature type="domain" description="Peptidase S49" evidence="13">
    <location>
        <begin position="431"/>
        <end position="572"/>
    </location>
</feature>
<keyword evidence="7" id="KW-0720">Serine protease</keyword>
<reference evidence="15 16" key="1">
    <citation type="journal article" date="2015" name="Plant Cell">
        <title>Oil accumulation by the oleaginous diatom Fistulifera solaris as revealed by the genome and transcriptome.</title>
        <authorList>
            <person name="Tanaka T."/>
            <person name="Maeda Y."/>
            <person name="Veluchamy A."/>
            <person name="Tanaka M."/>
            <person name="Abida H."/>
            <person name="Marechal E."/>
            <person name="Bowler C."/>
            <person name="Muto M."/>
            <person name="Sunaga Y."/>
            <person name="Tanaka M."/>
            <person name="Yoshino T."/>
            <person name="Taniguchi T."/>
            <person name="Fukuda Y."/>
            <person name="Nemoto M."/>
            <person name="Matsumoto M."/>
            <person name="Wong P.S."/>
            <person name="Aburatani S."/>
            <person name="Fujibuchi W."/>
        </authorList>
    </citation>
    <scope>NUCLEOTIDE SEQUENCE [LARGE SCALE GENOMIC DNA]</scope>
    <source>
        <strain evidence="15 16">JPCC DA0580</strain>
    </source>
</reference>
<organism evidence="15 16">
    <name type="scientific">Fistulifera solaris</name>
    <name type="common">Oleaginous diatom</name>
    <dbReference type="NCBI Taxonomy" id="1519565"/>
    <lineage>
        <taxon>Eukaryota</taxon>
        <taxon>Sar</taxon>
        <taxon>Stramenopiles</taxon>
        <taxon>Ochrophyta</taxon>
        <taxon>Bacillariophyta</taxon>
        <taxon>Bacillariophyceae</taxon>
        <taxon>Bacillariophycidae</taxon>
        <taxon>Naviculales</taxon>
        <taxon>Naviculaceae</taxon>
        <taxon>Fistulifera</taxon>
    </lineage>
</organism>
<dbReference type="Pfam" id="PF08496">
    <property type="entry name" value="Peptidase_S49_N"/>
    <property type="match status" value="1"/>
</dbReference>
<keyword evidence="12" id="KW-0732">Signal</keyword>
<keyword evidence="16" id="KW-1185">Reference proteome</keyword>
<evidence type="ECO:0000313" key="16">
    <source>
        <dbReference type="Proteomes" id="UP000198406"/>
    </source>
</evidence>
<dbReference type="InterPro" id="IPR029045">
    <property type="entry name" value="ClpP/crotonase-like_dom_sf"/>
</dbReference>
<dbReference type="Gene3D" id="3.90.226.10">
    <property type="entry name" value="2-enoyl-CoA Hydratase, Chain A, domain 1"/>
    <property type="match status" value="1"/>
</dbReference>
<dbReference type="SUPFAM" id="SSF52096">
    <property type="entry name" value="ClpP/crotonase"/>
    <property type="match status" value="1"/>
</dbReference>
<keyword evidence="6" id="KW-0378">Hydrolase</keyword>
<evidence type="ECO:0000256" key="1">
    <source>
        <dbReference type="ARBA" id="ARBA00004236"/>
    </source>
</evidence>
<dbReference type="EMBL" id="BDSP01000152">
    <property type="protein sequence ID" value="GAX20760.1"/>
    <property type="molecule type" value="Genomic_DNA"/>
</dbReference>
<evidence type="ECO:0000256" key="2">
    <source>
        <dbReference type="ARBA" id="ARBA00008683"/>
    </source>
</evidence>
<evidence type="ECO:0000259" key="13">
    <source>
        <dbReference type="Pfam" id="PF01343"/>
    </source>
</evidence>
<keyword evidence="4" id="KW-0645">Protease</keyword>
<dbReference type="InParanoid" id="A0A1Z5K3E5"/>
<evidence type="ECO:0000256" key="10">
    <source>
        <dbReference type="SAM" id="MobiDB-lite"/>
    </source>
</evidence>